<evidence type="ECO:0000256" key="5">
    <source>
        <dbReference type="SAM" id="MobiDB-lite"/>
    </source>
</evidence>
<comment type="caution">
    <text evidence="7">The sequence shown here is derived from an EMBL/GenBank/DDBJ whole genome shotgun (WGS) entry which is preliminary data.</text>
</comment>
<evidence type="ECO:0000256" key="4">
    <source>
        <dbReference type="ARBA" id="ARBA00022801"/>
    </source>
</evidence>
<feature type="compositionally biased region" description="Polar residues" evidence="5">
    <location>
        <begin position="91"/>
        <end position="103"/>
    </location>
</feature>
<dbReference type="InterPro" id="IPR017853">
    <property type="entry name" value="GH"/>
</dbReference>
<feature type="compositionally biased region" description="Basic and acidic residues" evidence="5">
    <location>
        <begin position="77"/>
        <end position="88"/>
    </location>
</feature>
<organism evidence="7 8">
    <name type="scientific">Actinomyces ruminis</name>
    <dbReference type="NCBI Taxonomy" id="1937003"/>
    <lineage>
        <taxon>Bacteria</taxon>
        <taxon>Bacillati</taxon>
        <taxon>Actinomycetota</taxon>
        <taxon>Actinomycetes</taxon>
        <taxon>Actinomycetales</taxon>
        <taxon>Actinomycetaceae</taxon>
        <taxon>Actinomyces</taxon>
    </lineage>
</organism>
<feature type="domain" description="Glycoside hydrolase family 20 catalytic" evidence="6">
    <location>
        <begin position="118"/>
        <end position="227"/>
    </location>
</feature>
<keyword evidence="4" id="KW-0378">Hydrolase</keyword>
<comment type="similarity">
    <text evidence="2">Belongs to the glycosyl hydrolase 20 family.</text>
</comment>
<protein>
    <recommendedName>
        <fullName evidence="3">beta-N-acetylhexosaminidase</fullName>
        <ecNumber evidence="3">3.2.1.52</ecNumber>
    </recommendedName>
</protein>
<reference evidence="7 8" key="1">
    <citation type="submission" date="2017-10" db="EMBL/GenBank/DDBJ databases">
        <title>Draft genome sequence of cellulolytic Actinomyces sp CtC72 isolated from cattle rumen fluid.</title>
        <authorList>
            <person name="Joshi A.J."/>
            <person name="Vasudevan G."/>
            <person name="Lanjekar V.B."/>
            <person name="Hivarkar S."/>
            <person name="Engineer A."/>
            <person name="Pore S.D."/>
            <person name="Dhakephalkar P.K."/>
            <person name="Dagar S."/>
        </authorList>
    </citation>
    <scope>NUCLEOTIDE SEQUENCE [LARGE SCALE GENOMIC DNA]</scope>
    <source>
        <strain evidence="8">CtC72</strain>
    </source>
</reference>
<dbReference type="PANTHER" id="PTHR22600:SF57">
    <property type="entry name" value="BETA-N-ACETYLHEXOSAMINIDASE"/>
    <property type="match status" value="1"/>
</dbReference>
<dbReference type="EMBL" id="MTPX02000014">
    <property type="protein sequence ID" value="PHP53528.1"/>
    <property type="molecule type" value="Genomic_DNA"/>
</dbReference>
<comment type="catalytic activity">
    <reaction evidence="1">
        <text>Hydrolysis of terminal non-reducing N-acetyl-D-hexosamine residues in N-acetyl-beta-D-hexosaminides.</text>
        <dbReference type="EC" id="3.2.1.52"/>
    </reaction>
</comment>
<dbReference type="Proteomes" id="UP000194577">
    <property type="component" value="Unassembled WGS sequence"/>
</dbReference>
<name>A0ABX4MDM4_9ACTO</name>
<accession>A0ABX4MDM4</accession>
<evidence type="ECO:0000256" key="1">
    <source>
        <dbReference type="ARBA" id="ARBA00001231"/>
    </source>
</evidence>
<dbReference type="Gene3D" id="3.20.20.80">
    <property type="entry name" value="Glycosidases"/>
    <property type="match status" value="2"/>
</dbReference>
<dbReference type="InterPro" id="IPR025705">
    <property type="entry name" value="Beta_hexosaminidase_sua/sub"/>
</dbReference>
<evidence type="ECO:0000313" key="7">
    <source>
        <dbReference type="EMBL" id="PHP53528.1"/>
    </source>
</evidence>
<dbReference type="EC" id="3.2.1.52" evidence="3"/>
<feature type="compositionally biased region" description="Basic and acidic residues" evidence="5">
    <location>
        <begin position="58"/>
        <end position="67"/>
    </location>
</feature>
<dbReference type="SUPFAM" id="SSF51445">
    <property type="entry name" value="(Trans)glycosidases"/>
    <property type="match status" value="2"/>
</dbReference>
<evidence type="ECO:0000256" key="2">
    <source>
        <dbReference type="ARBA" id="ARBA00006285"/>
    </source>
</evidence>
<dbReference type="PANTHER" id="PTHR22600">
    <property type="entry name" value="BETA-HEXOSAMINIDASE"/>
    <property type="match status" value="1"/>
</dbReference>
<evidence type="ECO:0000313" key="8">
    <source>
        <dbReference type="Proteomes" id="UP000194577"/>
    </source>
</evidence>
<dbReference type="InterPro" id="IPR015883">
    <property type="entry name" value="Glyco_hydro_20_cat"/>
</dbReference>
<dbReference type="Pfam" id="PF00728">
    <property type="entry name" value="Glyco_hydro_20"/>
    <property type="match status" value="1"/>
</dbReference>
<keyword evidence="8" id="KW-1185">Reference proteome</keyword>
<sequence length="265" mass="28830">MDDAAHADFIERAASVVANHGKRVVGWQEAARGHLPEGSLIQYWIDFVPIEDAADTDGARAEADGGPRDNAAPGNEPRQDAPEGDRDASAPTPSSQLESSDALSQEAQEFLAVNFLKSRTDVQRAARQGVRVILSPTSHCYLDQPHGDASLNAAQEERRSTLGLPHYRPVTLEAFADWDPAQMTTPAQSQIAGVEAALWCETAVTAEDRMLLLLPRLGVIANAAWRAENDTWADLAERVGAQAPLWSRLGLTWYRADTVRWADAV</sequence>
<proteinExistence type="inferred from homology"/>
<feature type="region of interest" description="Disordered" evidence="5">
    <location>
        <begin position="58"/>
        <end position="103"/>
    </location>
</feature>
<evidence type="ECO:0000256" key="3">
    <source>
        <dbReference type="ARBA" id="ARBA00012663"/>
    </source>
</evidence>
<evidence type="ECO:0000259" key="6">
    <source>
        <dbReference type="Pfam" id="PF00728"/>
    </source>
</evidence>
<gene>
    <name evidence="7" type="ORF">BW737_001990</name>
</gene>